<protein>
    <submittedName>
        <fullName evidence="1">Uncharacterized protein</fullName>
    </submittedName>
</protein>
<dbReference type="GeneID" id="5562884"/>
<dbReference type="AlphaFoldDB" id="A8ABD9"/>
<proteinExistence type="predicted"/>
<name>A8ABD9_IGNH4</name>
<dbReference type="EMBL" id="CP000816">
    <property type="protein sequence ID" value="ABU82241.1"/>
    <property type="molecule type" value="Genomic_DNA"/>
</dbReference>
<dbReference type="KEGG" id="iho:Igni_1063"/>
<organism evidence="1 2">
    <name type="scientific">Ignicoccus hospitalis (strain KIN4/I / DSM 18386 / JCM 14125)</name>
    <dbReference type="NCBI Taxonomy" id="453591"/>
    <lineage>
        <taxon>Archaea</taxon>
        <taxon>Thermoproteota</taxon>
        <taxon>Thermoprotei</taxon>
        <taxon>Desulfurococcales</taxon>
        <taxon>Desulfurococcaceae</taxon>
        <taxon>Ignicoccus</taxon>
    </lineage>
</organism>
<evidence type="ECO:0000313" key="2">
    <source>
        <dbReference type="Proteomes" id="UP000000262"/>
    </source>
</evidence>
<gene>
    <name evidence="1" type="ordered locus">Igni_1063</name>
</gene>
<dbReference type="STRING" id="453591.Igni_1063"/>
<dbReference type="HOGENOM" id="CLU_2313753_0_0_2"/>
<dbReference type="Proteomes" id="UP000000262">
    <property type="component" value="Chromosome"/>
</dbReference>
<evidence type="ECO:0000313" key="1">
    <source>
        <dbReference type="EMBL" id="ABU82241.1"/>
    </source>
</evidence>
<sequence length="99" mass="11539">MKELPLAFLIYATQTVPRSQLDEVMAEVIAKAMESEEDFEEALKLSKIIGMDLQVLAKATVIRFGERAAEFKDLVERELKQGEQWDKFVKRFVRLYKRS</sequence>
<keyword evidence="2" id="KW-1185">Reference proteome</keyword>
<accession>A8ABD9</accession>
<reference evidence="1 2" key="1">
    <citation type="journal article" date="2008" name="Genome Biol.">
        <title>A genomic analysis of the archaeal system Ignicoccus hospitalis-Nanoarchaeum equitans.</title>
        <authorList>
            <person name="Podar M."/>
            <person name="Anderson I."/>
            <person name="Makarova K.S."/>
            <person name="Elkins J.G."/>
            <person name="Ivanova N."/>
            <person name="Wall M.A."/>
            <person name="Lykidis A."/>
            <person name="Mavromatis K."/>
            <person name="Sun H."/>
            <person name="Hudson M.E."/>
            <person name="Chen W."/>
            <person name="Deciu C."/>
            <person name="Hutchison D."/>
            <person name="Eads J.R."/>
            <person name="Anderson A."/>
            <person name="Fernandes F."/>
            <person name="Szeto E."/>
            <person name="Lapidus A."/>
            <person name="Kyrpides N.C."/>
            <person name="Saier M.H.Jr."/>
            <person name="Richardson P.M."/>
            <person name="Rachel R."/>
            <person name="Huber H."/>
            <person name="Eisen J.A."/>
            <person name="Koonin E.V."/>
            <person name="Keller M."/>
            <person name="Stetter K.O."/>
        </authorList>
    </citation>
    <scope>NUCLEOTIDE SEQUENCE [LARGE SCALE GENOMIC DNA]</scope>
    <source>
        <strain evidence="2">KIN4/I / DSM 18386 / JCM 14125</strain>
    </source>
</reference>
<dbReference type="RefSeq" id="WP_012123205.1">
    <property type="nucleotide sequence ID" value="NC_009776.1"/>
</dbReference>
<dbReference type="OrthoDB" id="377469at2157"/>